<protein>
    <submittedName>
        <fullName evidence="2">Uncharacterized protein</fullName>
    </submittedName>
</protein>
<dbReference type="EMBL" id="AP015042">
    <property type="protein sequence ID" value="BAT96898.1"/>
    <property type="molecule type" value="Genomic_DNA"/>
</dbReference>
<keyword evidence="3" id="KW-1185">Reference proteome</keyword>
<name>A0A0S3SVX2_PHAAN</name>
<feature type="region of interest" description="Disordered" evidence="1">
    <location>
        <begin position="1"/>
        <end position="31"/>
    </location>
</feature>
<feature type="compositionally biased region" description="Pro residues" evidence="1">
    <location>
        <begin position="22"/>
        <end position="31"/>
    </location>
</feature>
<reference evidence="2 3" key="1">
    <citation type="journal article" date="2015" name="Sci. Rep.">
        <title>The power of single molecule real-time sequencing technology in the de novo assembly of a eukaryotic genome.</title>
        <authorList>
            <person name="Sakai H."/>
            <person name="Naito K."/>
            <person name="Ogiso-Tanaka E."/>
            <person name="Takahashi Y."/>
            <person name="Iseki K."/>
            <person name="Muto C."/>
            <person name="Satou K."/>
            <person name="Teruya K."/>
            <person name="Shiroma A."/>
            <person name="Shimoji M."/>
            <person name="Hirano T."/>
            <person name="Itoh T."/>
            <person name="Kaga A."/>
            <person name="Tomooka N."/>
        </authorList>
    </citation>
    <scope>NUCLEOTIDE SEQUENCE [LARGE SCALE GENOMIC DNA]</scope>
    <source>
        <strain evidence="3">cv. Shumari</strain>
    </source>
</reference>
<evidence type="ECO:0000313" key="2">
    <source>
        <dbReference type="EMBL" id="BAT96898.1"/>
    </source>
</evidence>
<dbReference type="Proteomes" id="UP000291084">
    <property type="component" value="Chromosome 9"/>
</dbReference>
<sequence>MSPHQSRLLPAQEMTHIRRQPHLPPQPRPPPSFAVTVADDSAGHHRSLRRRHHFSSSFFACAWVSFPSSSTFARHRA</sequence>
<proteinExistence type="predicted"/>
<accession>A0A0S3SVX2</accession>
<gene>
    <name evidence="2" type="primary">Vigan.09G021600</name>
    <name evidence="2" type="ORF">VIGAN_09021600</name>
</gene>
<evidence type="ECO:0000256" key="1">
    <source>
        <dbReference type="SAM" id="MobiDB-lite"/>
    </source>
</evidence>
<organism evidence="2 3">
    <name type="scientific">Vigna angularis var. angularis</name>
    <dbReference type="NCBI Taxonomy" id="157739"/>
    <lineage>
        <taxon>Eukaryota</taxon>
        <taxon>Viridiplantae</taxon>
        <taxon>Streptophyta</taxon>
        <taxon>Embryophyta</taxon>
        <taxon>Tracheophyta</taxon>
        <taxon>Spermatophyta</taxon>
        <taxon>Magnoliopsida</taxon>
        <taxon>eudicotyledons</taxon>
        <taxon>Gunneridae</taxon>
        <taxon>Pentapetalae</taxon>
        <taxon>rosids</taxon>
        <taxon>fabids</taxon>
        <taxon>Fabales</taxon>
        <taxon>Fabaceae</taxon>
        <taxon>Papilionoideae</taxon>
        <taxon>50 kb inversion clade</taxon>
        <taxon>NPAAA clade</taxon>
        <taxon>indigoferoid/millettioid clade</taxon>
        <taxon>Phaseoleae</taxon>
        <taxon>Vigna</taxon>
    </lineage>
</organism>
<dbReference type="AlphaFoldDB" id="A0A0S3SVX2"/>
<evidence type="ECO:0000313" key="3">
    <source>
        <dbReference type="Proteomes" id="UP000291084"/>
    </source>
</evidence>